<dbReference type="Pfam" id="PF07714">
    <property type="entry name" value="PK_Tyr_Ser-Thr"/>
    <property type="match status" value="1"/>
</dbReference>
<dbReference type="InterPro" id="IPR036259">
    <property type="entry name" value="MFS_trans_sf"/>
</dbReference>
<feature type="transmembrane region" description="Helical" evidence="11">
    <location>
        <begin position="36"/>
        <end position="58"/>
    </location>
</feature>
<dbReference type="InterPro" id="IPR013783">
    <property type="entry name" value="Ig-like_fold"/>
</dbReference>
<dbReference type="CDD" id="cd00192">
    <property type="entry name" value="PTKc"/>
    <property type="match status" value="1"/>
</dbReference>
<dbReference type="OrthoDB" id="3256376at2759"/>
<keyword evidence="5" id="KW-1015">Disulfide bond</keyword>
<feature type="region of interest" description="Disordered" evidence="10">
    <location>
        <begin position="502"/>
        <end position="616"/>
    </location>
</feature>
<evidence type="ECO:0000256" key="6">
    <source>
        <dbReference type="ARBA" id="ARBA00023170"/>
    </source>
</evidence>
<dbReference type="InterPro" id="IPR007110">
    <property type="entry name" value="Ig-like_dom"/>
</dbReference>
<feature type="transmembrane region" description="Helical" evidence="11">
    <location>
        <begin position="91"/>
        <end position="111"/>
    </location>
</feature>
<dbReference type="GO" id="GO:0005886">
    <property type="term" value="C:plasma membrane"/>
    <property type="evidence" value="ECO:0007669"/>
    <property type="project" value="TreeGrafter"/>
</dbReference>
<evidence type="ECO:0000313" key="15">
    <source>
        <dbReference type="Proteomes" id="UP000198287"/>
    </source>
</evidence>
<dbReference type="PANTHER" id="PTHR24416">
    <property type="entry name" value="TYROSINE-PROTEIN KINASE RECEPTOR"/>
    <property type="match status" value="1"/>
</dbReference>
<dbReference type="InterPro" id="IPR011009">
    <property type="entry name" value="Kinase-like_dom_sf"/>
</dbReference>
<reference evidence="14 15" key="1">
    <citation type="submission" date="2015-12" db="EMBL/GenBank/DDBJ databases">
        <title>The genome of Folsomia candida.</title>
        <authorList>
            <person name="Faddeeva A."/>
            <person name="Derks M.F."/>
            <person name="Anvar Y."/>
            <person name="Smit S."/>
            <person name="Van Straalen N."/>
            <person name="Roelofs D."/>
        </authorList>
    </citation>
    <scope>NUCLEOTIDE SEQUENCE [LARGE SCALE GENOMIC DNA]</scope>
    <source>
        <strain evidence="14 15">VU population</strain>
        <tissue evidence="14">Whole body</tissue>
    </source>
</reference>
<keyword evidence="7" id="KW-0325">Glycoprotein</keyword>
<dbReference type="GO" id="GO:0004714">
    <property type="term" value="F:transmembrane receptor protein tyrosine kinase activity"/>
    <property type="evidence" value="ECO:0007669"/>
    <property type="project" value="UniProtKB-EC"/>
</dbReference>
<dbReference type="InterPro" id="IPR017441">
    <property type="entry name" value="Protein_kinase_ATP_BS"/>
</dbReference>
<feature type="transmembrane region" description="Helical" evidence="11">
    <location>
        <begin position="157"/>
        <end position="180"/>
    </location>
</feature>
<dbReference type="PROSITE" id="PS00107">
    <property type="entry name" value="PROTEIN_KINASE_ATP"/>
    <property type="match status" value="1"/>
</dbReference>
<gene>
    <name evidence="14" type="ORF">Fcan01_15670</name>
</gene>
<dbReference type="GO" id="GO:0005524">
    <property type="term" value="F:ATP binding"/>
    <property type="evidence" value="ECO:0007669"/>
    <property type="project" value="UniProtKB-UniRule"/>
</dbReference>
<dbReference type="Gene3D" id="3.30.200.20">
    <property type="entry name" value="Phosphorylase Kinase, domain 1"/>
    <property type="match status" value="1"/>
</dbReference>
<dbReference type="EMBL" id="LNIX01000010">
    <property type="protein sequence ID" value="OXA49297.1"/>
    <property type="molecule type" value="Genomic_DNA"/>
</dbReference>
<evidence type="ECO:0000256" key="3">
    <source>
        <dbReference type="ARBA" id="ARBA00022989"/>
    </source>
</evidence>
<dbReference type="InterPro" id="IPR036179">
    <property type="entry name" value="Ig-like_dom_sf"/>
</dbReference>
<evidence type="ECO:0000256" key="2">
    <source>
        <dbReference type="ARBA" id="ARBA00022692"/>
    </source>
</evidence>
<dbReference type="InterPro" id="IPR050122">
    <property type="entry name" value="RTK"/>
</dbReference>
<feature type="domain" description="Ig-like" evidence="13">
    <location>
        <begin position="954"/>
        <end position="1057"/>
    </location>
</feature>
<dbReference type="InterPro" id="IPR013098">
    <property type="entry name" value="Ig_I-set"/>
</dbReference>
<evidence type="ECO:0000256" key="7">
    <source>
        <dbReference type="ARBA" id="ARBA00023180"/>
    </source>
</evidence>
<organism evidence="14 15">
    <name type="scientific">Folsomia candida</name>
    <name type="common">Springtail</name>
    <dbReference type="NCBI Taxonomy" id="158441"/>
    <lineage>
        <taxon>Eukaryota</taxon>
        <taxon>Metazoa</taxon>
        <taxon>Ecdysozoa</taxon>
        <taxon>Arthropoda</taxon>
        <taxon>Hexapoda</taxon>
        <taxon>Collembola</taxon>
        <taxon>Entomobryomorpha</taxon>
        <taxon>Isotomoidea</taxon>
        <taxon>Isotomidae</taxon>
        <taxon>Proisotominae</taxon>
        <taxon>Folsomia</taxon>
    </lineage>
</organism>
<dbReference type="Gene3D" id="1.10.510.10">
    <property type="entry name" value="Transferase(Phosphotransferase) domain 1"/>
    <property type="match status" value="1"/>
</dbReference>
<dbReference type="Proteomes" id="UP000198287">
    <property type="component" value="Unassembled WGS sequence"/>
</dbReference>
<protein>
    <submittedName>
        <fullName evidence="14">Fibroblast growth factor receptor 3</fullName>
    </submittedName>
</protein>
<name>A0A226DX55_FOLCA</name>
<feature type="transmembrane region" description="Helical" evidence="11">
    <location>
        <begin position="126"/>
        <end position="150"/>
    </location>
</feature>
<dbReference type="Gene3D" id="2.60.40.10">
    <property type="entry name" value="Immunoglobulins"/>
    <property type="match status" value="1"/>
</dbReference>
<evidence type="ECO:0000256" key="10">
    <source>
        <dbReference type="SAM" id="MobiDB-lite"/>
    </source>
</evidence>
<feature type="transmembrane region" description="Helical" evidence="11">
    <location>
        <begin position="186"/>
        <end position="209"/>
    </location>
</feature>
<dbReference type="SUPFAM" id="SSF56112">
    <property type="entry name" value="Protein kinase-like (PK-like)"/>
    <property type="match status" value="1"/>
</dbReference>
<evidence type="ECO:0000256" key="4">
    <source>
        <dbReference type="ARBA" id="ARBA00023136"/>
    </source>
</evidence>
<evidence type="ECO:0000256" key="5">
    <source>
        <dbReference type="ARBA" id="ARBA00023157"/>
    </source>
</evidence>
<evidence type="ECO:0000256" key="1">
    <source>
        <dbReference type="ARBA" id="ARBA00004167"/>
    </source>
</evidence>
<evidence type="ECO:0000259" key="13">
    <source>
        <dbReference type="PROSITE" id="PS50835"/>
    </source>
</evidence>
<dbReference type="Pfam" id="PF07679">
    <property type="entry name" value="I-set"/>
    <property type="match status" value="1"/>
</dbReference>
<keyword evidence="6 14" id="KW-0675">Receptor</keyword>
<dbReference type="PROSITE" id="PS00109">
    <property type="entry name" value="PROTEIN_KINASE_TYR"/>
    <property type="match status" value="1"/>
</dbReference>
<keyword evidence="15" id="KW-1185">Reference proteome</keyword>
<dbReference type="PANTHER" id="PTHR24416:SF611">
    <property type="entry name" value="TYROSINE-PROTEIN KINASE TRANSMEMBRANE RECEPTOR ROR"/>
    <property type="match status" value="1"/>
</dbReference>
<dbReference type="GO" id="GO:0043235">
    <property type="term" value="C:receptor complex"/>
    <property type="evidence" value="ECO:0007669"/>
    <property type="project" value="TreeGrafter"/>
</dbReference>
<keyword evidence="4 11" id="KW-0472">Membrane</keyword>
<evidence type="ECO:0000313" key="14">
    <source>
        <dbReference type="EMBL" id="OXA49297.1"/>
    </source>
</evidence>
<feature type="domain" description="Protein kinase" evidence="12">
    <location>
        <begin position="1157"/>
        <end position="1380"/>
    </location>
</feature>
<evidence type="ECO:0000256" key="11">
    <source>
        <dbReference type="SAM" id="Phobius"/>
    </source>
</evidence>
<dbReference type="GO" id="GO:0007169">
    <property type="term" value="P:cell surface receptor protein tyrosine kinase signaling pathway"/>
    <property type="evidence" value="ECO:0007669"/>
    <property type="project" value="TreeGrafter"/>
</dbReference>
<comment type="subcellular location">
    <subcellularLocation>
        <location evidence="1">Membrane</location>
        <topology evidence="1">Single-pass membrane protein</topology>
    </subcellularLocation>
</comment>
<dbReference type="PROSITE" id="PS50835">
    <property type="entry name" value="IG_LIKE"/>
    <property type="match status" value="1"/>
</dbReference>
<accession>A0A226DX55</accession>
<dbReference type="SUPFAM" id="SSF103473">
    <property type="entry name" value="MFS general substrate transporter"/>
    <property type="match status" value="1"/>
</dbReference>
<proteinExistence type="predicted"/>
<keyword evidence="9" id="KW-0547">Nucleotide-binding</keyword>
<dbReference type="PROSITE" id="PS50011">
    <property type="entry name" value="PROTEIN_KINASE_DOM"/>
    <property type="match status" value="1"/>
</dbReference>
<keyword evidence="9" id="KW-0067">ATP-binding</keyword>
<dbReference type="PRINTS" id="PR00109">
    <property type="entry name" value="TYRKINASE"/>
</dbReference>
<feature type="binding site" evidence="9">
    <location>
        <position position="1185"/>
    </location>
    <ligand>
        <name>ATP</name>
        <dbReference type="ChEBI" id="CHEBI:30616"/>
    </ligand>
</feature>
<dbReference type="InterPro" id="IPR001245">
    <property type="entry name" value="Ser-Thr/Tyr_kinase_cat_dom"/>
</dbReference>
<dbReference type="SUPFAM" id="SSF48726">
    <property type="entry name" value="Immunoglobulin"/>
    <property type="match status" value="1"/>
</dbReference>
<evidence type="ECO:0000256" key="8">
    <source>
        <dbReference type="ARBA" id="ARBA00051243"/>
    </source>
</evidence>
<comment type="caution">
    <text evidence="14">The sequence shown here is derived from an EMBL/GenBank/DDBJ whole genome shotgun (WGS) entry which is preliminary data.</text>
</comment>
<comment type="catalytic activity">
    <reaction evidence="8">
        <text>L-tyrosyl-[protein] + ATP = O-phospho-L-tyrosyl-[protein] + ADP + H(+)</text>
        <dbReference type="Rhea" id="RHEA:10596"/>
        <dbReference type="Rhea" id="RHEA-COMP:10136"/>
        <dbReference type="Rhea" id="RHEA-COMP:20101"/>
        <dbReference type="ChEBI" id="CHEBI:15378"/>
        <dbReference type="ChEBI" id="CHEBI:30616"/>
        <dbReference type="ChEBI" id="CHEBI:46858"/>
        <dbReference type="ChEBI" id="CHEBI:61978"/>
        <dbReference type="ChEBI" id="CHEBI:456216"/>
        <dbReference type="EC" id="2.7.10.1"/>
    </reaction>
</comment>
<dbReference type="InterPro" id="IPR000719">
    <property type="entry name" value="Prot_kinase_dom"/>
</dbReference>
<keyword evidence="2 11" id="KW-0812">Transmembrane</keyword>
<dbReference type="InterPro" id="IPR008266">
    <property type="entry name" value="Tyr_kinase_AS"/>
</dbReference>
<evidence type="ECO:0000256" key="9">
    <source>
        <dbReference type="PROSITE-ProRule" id="PRU10141"/>
    </source>
</evidence>
<sequence>MKKSFDDNKTYRRGSLRSSADLNSIQMHCGVLFGGFFTPFVFVGCLFILFAGVAIFLLPKKDNHNASDPGTMKNCGDKEEIYISLWKHPTVLANFIAIFLTSSVITFYFALIEPFLRIEFATSPSVIGFVFTGAGLLYSAFSVIASLLTVAVGSSGYLFQVAILTGLTAQLVGNCAIVGIGIDSNFVTVVTGICFLSFGCGLTIFLFFLQAQDILKKICCNTERASSISAGAYMSSLTLGSMAGSMLESRQQDPGQIAEAGLQNFVIEIISNFPEWINENGMDPTPPLDRTFPISYVSGPITLTGYFYNVSVIGLSSITSHRFVSTSYETLRIGMYIYLRHGGIQGSYNVTGEAVGTFPVVATSTFKLASSNVGIGLFLNMVQKNGIITLTNGSYDSSYLDFNLEKTSLAAQFDNLFDLAPTISPENKKYVADHLAKALPDKVFRSREKRICQHFVVQVRALSGQTIARSLDGTKYYSYTCIFVSSKETPITDIIAWPEKGPSTTIAPITTTTTRPASSTALTTSKPPSTTTTPTTTAPTTTTPTTTTPTTTTSTTTTSTTTTPTTTTPTTTTSTTTTPTTTASTITTSTTTTPTTTTPTTTTPTTITPTITTSTTTTPTITTLTITAQTATTTTTTKPTTTAPTTTELPTTIIYPVPTIPPNETYTACQLAAEIAYISGRSIDWDTQLENWLCLSKDVYRFCGKTITSITFERVIQFAPNLAHTISKVTTTPAQSFKFPSSKMAPKSYPKKTPVTSFIRPTYATKCIPLKTMNSATLKNIDRHDVNQNPATKRQVTMQSQVSPGHVNRAMTDRGVRTLIPVGSNAKINLKYFMDSVLHKLLEVKIAKKQFGEPDKNNAFSMEEIKNVCCLETPFTDSSTLRSLFELIFEDRNLKLGTCVIVILGIAYLLNNLEGSITCAKYIFEENGFHEWPEYRKWCSYIQDDYLVECRRPPGFITTYGPETAKVFNELSQNQRIACSVHGVPPPEVTWDAETTAYVARNVERLETSQFRERATDGSWMVQRRLTFTKVVLSDDRGYTCLANNIASNKTQEYTVTVVPTPDNSSWIRPTFLSTGIALALLTPAVLLLLCRRKRSIKLEKIYDAFKHGGNSDDQSNNKKPQLRLSFLPSEIYRIYQNLNALPFPKELQIIPSRLTLNRKHVLGRGEFGTVYMGLLDGITPTAIKTVTDDSDDAKLNALLSEVKVIAYVGSHKNVTQLLGVQLVDLRTGLIYVVVEYCSLGSLKEYELLRWCHQISNAMEFLGSKKIIHGDLATRNVLLDHNCVAKVTDFGLSRQMFNNYKQSVIGSWDISLPVAWLSIEALRHLRFSIQSDVWVFGVFMWEVFAMGETPYIGINLGPDFIQYLEDGHRLEMPEHATEEM</sequence>
<evidence type="ECO:0000259" key="12">
    <source>
        <dbReference type="PROSITE" id="PS50011"/>
    </source>
</evidence>
<keyword evidence="3 11" id="KW-1133">Transmembrane helix</keyword>